<evidence type="ECO:0000313" key="2">
    <source>
        <dbReference type="EMBL" id="KAK0705706.1"/>
    </source>
</evidence>
<dbReference type="Proteomes" id="UP001172102">
    <property type="component" value="Unassembled WGS sequence"/>
</dbReference>
<feature type="domain" description="Heterokaryon incompatibility" evidence="1">
    <location>
        <begin position="247"/>
        <end position="401"/>
    </location>
</feature>
<protein>
    <submittedName>
        <fullName evidence="2">Heterokaryon incompatibility protein-domain-containing protein</fullName>
    </submittedName>
</protein>
<accession>A0AA39ZXY9</accession>
<comment type="caution">
    <text evidence="2">The sequence shown here is derived from an EMBL/GenBank/DDBJ whole genome shotgun (WGS) entry which is preliminary data.</text>
</comment>
<evidence type="ECO:0000259" key="1">
    <source>
        <dbReference type="Pfam" id="PF06985"/>
    </source>
</evidence>
<name>A0AA39ZXY9_9PEZI</name>
<keyword evidence="3" id="KW-1185">Reference proteome</keyword>
<dbReference type="InterPro" id="IPR010730">
    <property type="entry name" value="HET"/>
</dbReference>
<dbReference type="AlphaFoldDB" id="A0AA39ZXY9"/>
<gene>
    <name evidence="2" type="ORF">B0H67DRAFT_389722</name>
</gene>
<proteinExistence type="predicted"/>
<dbReference type="Pfam" id="PF06985">
    <property type="entry name" value="HET"/>
    <property type="match status" value="1"/>
</dbReference>
<evidence type="ECO:0000313" key="3">
    <source>
        <dbReference type="Proteomes" id="UP001172102"/>
    </source>
</evidence>
<organism evidence="2 3">
    <name type="scientific">Lasiosphaeris hirsuta</name>
    <dbReference type="NCBI Taxonomy" id="260670"/>
    <lineage>
        <taxon>Eukaryota</taxon>
        <taxon>Fungi</taxon>
        <taxon>Dikarya</taxon>
        <taxon>Ascomycota</taxon>
        <taxon>Pezizomycotina</taxon>
        <taxon>Sordariomycetes</taxon>
        <taxon>Sordariomycetidae</taxon>
        <taxon>Sordariales</taxon>
        <taxon>Lasiosphaeriaceae</taxon>
        <taxon>Lasiosphaeris</taxon>
    </lineage>
</organism>
<dbReference type="PANTHER" id="PTHR33112">
    <property type="entry name" value="DOMAIN PROTEIN, PUTATIVE-RELATED"/>
    <property type="match status" value="1"/>
</dbReference>
<dbReference type="PANTHER" id="PTHR33112:SF10">
    <property type="entry name" value="TOL"/>
    <property type="match status" value="1"/>
</dbReference>
<dbReference type="EMBL" id="JAUKUA010000007">
    <property type="protein sequence ID" value="KAK0705706.1"/>
    <property type="molecule type" value="Genomic_DNA"/>
</dbReference>
<reference evidence="2" key="1">
    <citation type="submission" date="2023-06" db="EMBL/GenBank/DDBJ databases">
        <title>Genome-scale phylogeny and comparative genomics of the fungal order Sordariales.</title>
        <authorList>
            <consortium name="Lawrence Berkeley National Laboratory"/>
            <person name="Hensen N."/>
            <person name="Bonometti L."/>
            <person name="Westerberg I."/>
            <person name="Brannstrom I.O."/>
            <person name="Guillou S."/>
            <person name="Cros-Aarteil S."/>
            <person name="Calhoun S."/>
            <person name="Haridas S."/>
            <person name="Kuo A."/>
            <person name="Mondo S."/>
            <person name="Pangilinan J."/>
            <person name="Riley R."/>
            <person name="Labutti K."/>
            <person name="Andreopoulos B."/>
            <person name="Lipzen A."/>
            <person name="Chen C."/>
            <person name="Yanf M."/>
            <person name="Daum C."/>
            <person name="Ng V."/>
            <person name="Clum A."/>
            <person name="Steindorff A."/>
            <person name="Ohm R."/>
            <person name="Martin F."/>
            <person name="Silar P."/>
            <person name="Natvig D."/>
            <person name="Lalanne C."/>
            <person name="Gautier V."/>
            <person name="Ament-Velasquez S.L."/>
            <person name="Kruys A."/>
            <person name="Hutchinson M.I."/>
            <person name="Powell A.J."/>
            <person name="Barry K."/>
            <person name="Miller A.N."/>
            <person name="Grigoriev I.V."/>
            <person name="Debuchy R."/>
            <person name="Gladieux P."/>
            <person name="Thoren M.H."/>
            <person name="Johannesson H."/>
        </authorList>
    </citation>
    <scope>NUCLEOTIDE SEQUENCE</scope>
    <source>
        <strain evidence="2">SMH4607-1</strain>
    </source>
</reference>
<sequence length="798" mass="90895">MPLCKPCIDSFQGQEMKSTPGSSGFEPRPQHYSMLGYLKSAKEKCYICWRSYRELDDDDCELLHKVGRALELDGERSLAGDSDLQTPNKPVVFSYLEVAVTKFPIGYKVTVWQGFRREFVVAISERRKHGLFMDVDEEDIKDLSDLLHKTKAVIILLSMDEMSSQPRIQHSVPRSPRTDSAETFSLIRSWIQDCIANHQPCIARRTDRTWSPTRLLDIGDPLIGGTVAPATCRLIGGTEASATGNGYITLSHRWGASDIIKLTAEKLGQFRTGIPVASLPTTFGDCIYAARQLHTRYIWIDSLCIIQSGDDGVDWLREASRMHLVYKNAYCNISADWGDESRGLFFERDLGVFDQVQIDLNIISEPDGLATRLPFSSVEDRIWIDEICDSPLNSRAWVLQERLLSARNLHFCRREVFWECCQTSRCETLPLAHLPGELNGSPDTSRLKALQLTPRDRKHQLDMRASGLKGRGQDEDAKDQEMSHLYGVWADIIRIYSRTQLSFTSDKLITISGIAQYMKTVLHDTYVAGMWLRHLRGQLMWEAMMDPTIYSARIDRPISPIDQNRSALADTHCYRAPSFSWASTDLPVGTYPSHPYYDDFAVDGVCIVKFRPPQAANTTHWEDEPAVEDAFGPLSRPQVELKVVGKVMPAQTVPKLDHHTDSWLKPSEWEIYQGYVYPLRYYEQHVSEGLPHQSLAEVRYDRPVDALRKEEFFGKLFYYLPWRDIPAAEGELGMGPYTLVCLLLESIDPTMGRFRRVGQFRVANKSKREFMGASGYHGQGVGSWSYNVREDLHTIYIV</sequence>